<gene>
    <name evidence="1" type="ORF">GJ744_000916</name>
</gene>
<proteinExistence type="predicted"/>
<organism evidence="1 2">
    <name type="scientific">Endocarpon pusillum</name>
    <dbReference type="NCBI Taxonomy" id="364733"/>
    <lineage>
        <taxon>Eukaryota</taxon>
        <taxon>Fungi</taxon>
        <taxon>Dikarya</taxon>
        <taxon>Ascomycota</taxon>
        <taxon>Pezizomycotina</taxon>
        <taxon>Eurotiomycetes</taxon>
        <taxon>Chaetothyriomycetidae</taxon>
        <taxon>Verrucariales</taxon>
        <taxon>Verrucariaceae</taxon>
        <taxon>Endocarpon</taxon>
    </lineage>
</organism>
<comment type="caution">
    <text evidence="1">The sequence shown here is derived from an EMBL/GenBank/DDBJ whole genome shotgun (WGS) entry which is preliminary data.</text>
</comment>
<name>A0A8H7ANT9_9EURO</name>
<evidence type="ECO:0000313" key="1">
    <source>
        <dbReference type="EMBL" id="KAF7512655.1"/>
    </source>
</evidence>
<sequence>MQKRAEDNRFGSRFVRKAAAEVEAAGSSTNREAASHELLTVIGVAWIRTVFQALEIRQLYAPAVAINMYTLRLVALR</sequence>
<dbReference type="AlphaFoldDB" id="A0A8H7ANT9"/>
<dbReference type="Proteomes" id="UP000606974">
    <property type="component" value="Unassembled WGS sequence"/>
</dbReference>
<protein>
    <submittedName>
        <fullName evidence="1">Uncharacterized protein</fullName>
    </submittedName>
</protein>
<keyword evidence="2" id="KW-1185">Reference proteome</keyword>
<dbReference type="EMBL" id="JAACFV010000011">
    <property type="protein sequence ID" value="KAF7512655.1"/>
    <property type="molecule type" value="Genomic_DNA"/>
</dbReference>
<evidence type="ECO:0000313" key="2">
    <source>
        <dbReference type="Proteomes" id="UP000606974"/>
    </source>
</evidence>
<accession>A0A8H7ANT9</accession>
<reference evidence="1" key="1">
    <citation type="submission" date="2020-02" db="EMBL/GenBank/DDBJ databases">
        <authorList>
            <person name="Palmer J.M."/>
        </authorList>
    </citation>
    <scope>NUCLEOTIDE SEQUENCE</scope>
    <source>
        <strain evidence="1">EPUS1.4</strain>
        <tissue evidence="1">Thallus</tissue>
    </source>
</reference>